<keyword evidence="1" id="KW-0472">Membrane</keyword>
<keyword evidence="1" id="KW-1133">Transmembrane helix</keyword>
<gene>
    <name evidence="2" type="ORF">RRF57_009322</name>
</gene>
<organism evidence="2 3">
    <name type="scientific">Xylaria bambusicola</name>
    <dbReference type="NCBI Taxonomy" id="326684"/>
    <lineage>
        <taxon>Eukaryota</taxon>
        <taxon>Fungi</taxon>
        <taxon>Dikarya</taxon>
        <taxon>Ascomycota</taxon>
        <taxon>Pezizomycotina</taxon>
        <taxon>Sordariomycetes</taxon>
        <taxon>Xylariomycetidae</taxon>
        <taxon>Xylariales</taxon>
        <taxon>Xylariaceae</taxon>
        <taxon>Xylaria</taxon>
    </lineage>
</organism>
<evidence type="ECO:0000256" key="1">
    <source>
        <dbReference type="SAM" id="Phobius"/>
    </source>
</evidence>
<keyword evidence="1" id="KW-0812">Transmembrane</keyword>
<feature type="transmembrane region" description="Helical" evidence="1">
    <location>
        <begin position="73"/>
        <end position="95"/>
    </location>
</feature>
<keyword evidence="3" id="KW-1185">Reference proteome</keyword>
<dbReference type="AlphaFoldDB" id="A0AAN7ZBW4"/>
<dbReference type="EMBL" id="JAWHQM010000034">
    <property type="protein sequence ID" value="KAK5633608.1"/>
    <property type="molecule type" value="Genomic_DNA"/>
</dbReference>
<reference evidence="2 3" key="1">
    <citation type="submission" date="2023-10" db="EMBL/GenBank/DDBJ databases">
        <title>Draft genome sequence of Xylaria bambusicola isolate GMP-LS, the root and basal stem rot pathogen of sugarcane in Indonesia.</title>
        <authorList>
            <person name="Selvaraj P."/>
            <person name="Muralishankar V."/>
            <person name="Muruganantham S."/>
            <person name="Sp S."/>
            <person name="Haryani S."/>
            <person name="Lau K.J.X."/>
            <person name="Naqvi N.I."/>
        </authorList>
    </citation>
    <scope>NUCLEOTIDE SEQUENCE [LARGE SCALE GENOMIC DNA]</scope>
    <source>
        <strain evidence="2">GMP-LS</strain>
    </source>
</reference>
<feature type="transmembrane region" description="Helical" evidence="1">
    <location>
        <begin position="48"/>
        <end position="67"/>
    </location>
</feature>
<proteinExistence type="predicted"/>
<sequence>MVPRNNASRVDAAGRVGGVALCGQRLFGHYLDSKAKRVAGLEILWERLWSRLLVAFLLFFASALFFFCKFLGILASALLLFASTLLLCGTFLGCFKQRAQPGNLIIH</sequence>
<evidence type="ECO:0000313" key="3">
    <source>
        <dbReference type="Proteomes" id="UP001305414"/>
    </source>
</evidence>
<comment type="caution">
    <text evidence="2">The sequence shown here is derived from an EMBL/GenBank/DDBJ whole genome shotgun (WGS) entry which is preliminary data.</text>
</comment>
<dbReference type="Proteomes" id="UP001305414">
    <property type="component" value="Unassembled WGS sequence"/>
</dbReference>
<accession>A0AAN7ZBW4</accession>
<protein>
    <submittedName>
        <fullName evidence="2">Uncharacterized protein</fullName>
    </submittedName>
</protein>
<evidence type="ECO:0000313" key="2">
    <source>
        <dbReference type="EMBL" id="KAK5633608.1"/>
    </source>
</evidence>
<name>A0AAN7ZBW4_9PEZI</name>